<evidence type="ECO:0000256" key="1">
    <source>
        <dbReference type="SAM" id="Phobius"/>
    </source>
</evidence>
<dbReference type="RefSeq" id="WP_130646995.1">
    <property type="nucleotide sequence ID" value="NZ_PGCL01000003.1"/>
</dbReference>
<feature type="transmembrane region" description="Helical" evidence="1">
    <location>
        <begin position="62"/>
        <end position="79"/>
    </location>
</feature>
<organism evidence="2 3">
    <name type="scientific">Methanofollis fontis</name>
    <dbReference type="NCBI Taxonomy" id="2052832"/>
    <lineage>
        <taxon>Archaea</taxon>
        <taxon>Methanobacteriati</taxon>
        <taxon>Methanobacteriota</taxon>
        <taxon>Stenosarchaea group</taxon>
        <taxon>Methanomicrobia</taxon>
        <taxon>Methanomicrobiales</taxon>
        <taxon>Methanomicrobiaceae</taxon>
        <taxon>Methanofollis</taxon>
    </lineage>
</organism>
<evidence type="ECO:0000313" key="3">
    <source>
        <dbReference type="Proteomes" id="UP000292580"/>
    </source>
</evidence>
<dbReference type="Proteomes" id="UP000292580">
    <property type="component" value="Unassembled WGS sequence"/>
</dbReference>
<dbReference type="AlphaFoldDB" id="A0A483CS77"/>
<gene>
    <name evidence="2" type="ORF">CUJ86_07715</name>
</gene>
<feature type="transmembrane region" description="Helical" evidence="1">
    <location>
        <begin position="7"/>
        <end position="26"/>
    </location>
</feature>
<keyword evidence="3" id="KW-1185">Reference proteome</keyword>
<dbReference type="InterPro" id="IPR058357">
    <property type="entry name" value="DUF8044"/>
</dbReference>
<proteinExistence type="predicted"/>
<dbReference type="OrthoDB" id="117475at2157"/>
<keyword evidence="1" id="KW-0472">Membrane</keyword>
<dbReference type="Pfam" id="PF26161">
    <property type="entry name" value="DUF8044"/>
    <property type="match status" value="1"/>
</dbReference>
<evidence type="ECO:0000313" key="2">
    <source>
        <dbReference type="EMBL" id="TAJ43935.1"/>
    </source>
</evidence>
<keyword evidence="1" id="KW-0812">Transmembrane</keyword>
<protein>
    <submittedName>
        <fullName evidence="2">Uncharacterized protein</fullName>
    </submittedName>
</protein>
<feature type="transmembrane region" description="Helical" evidence="1">
    <location>
        <begin position="32"/>
        <end position="50"/>
    </location>
</feature>
<name>A0A483CS77_9EURY</name>
<dbReference type="EMBL" id="PGCL01000003">
    <property type="protein sequence ID" value="TAJ43935.1"/>
    <property type="molecule type" value="Genomic_DNA"/>
</dbReference>
<reference evidence="2 3" key="1">
    <citation type="submission" date="2017-11" db="EMBL/GenBank/DDBJ databases">
        <title>Isolation and Characterization of Methanofollis Species from Methane Seep Offshore SW Taiwan.</title>
        <authorList>
            <person name="Teng N.-H."/>
            <person name="Lai M.-C."/>
            <person name="Chen S.-C."/>
        </authorList>
    </citation>
    <scope>NUCLEOTIDE SEQUENCE [LARGE SCALE GENOMIC DNA]</scope>
    <source>
        <strain evidence="2 3">FWC-SCC2</strain>
    </source>
</reference>
<comment type="caution">
    <text evidence="2">The sequence shown here is derived from an EMBL/GenBank/DDBJ whole genome shotgun (WGS) entry which is preliminary data.</text>
</comment>
<accession>A0A483CS77</accession>
<sequence>MGCPKKQYAAGGLMGWLFAVVFALVLARNIDITFFFVLASIGLFILIEVMNTSSARPSHIMYLRYLVAAGFVVFGAAIVDKMVRVVMS</sequence>
<keyword evidence="1" id="KW-1133">Transmembrane helix</keyword>